<dbReference type="PROSITE" id="PS00178">
    <property type="entry name" value="AA_TRNA_LIGASE_I"/>
    <property type="match status" value="1"/>
</dbReference>
<dbReference type="SUPFAM" id="SSF52374">
    <property type="entry name" value="Nucleotidylyl transferase"/>
    <property type="match status" value="1"/>
</dbReference>
<dbReference type="EC" id="6.1.1.1" evidence="11"/>
<evidence type="ECO:0000256" key="10">
    <source>
        <dbReference type="ARBA" id="ARBA00060965"/>
    </source>
</evidence>
<evidence type="ECO:0000256" key="4">
    <source>
        <dbReference type="ARBA" id="ARBA00022741"/>
    </source>
</evidence>
<dbReference type="Gene3D" id="3.40.50.620">
    <property type="entry name" value="HUPs"/>
    <property type="match status" value="1"/>
</dbReference>
<dbReference type="InterPro" id="IPR002305">
    <property type="entry name" value="aa-tRNA-synth_Ic"/>
</dbReference>
<sequence>MRQAWRCTNDFPERLIVAVDPNLIDDLEWRGLLANSTDLDALRAELSEGPVKFYVGFDPTAPSLHMGNLVQILTAKRLQDAGHAPYALVGGATGMIGDPKESGERALNSLDTVKDWVRRVQSQIQPFLSFEGDPEFTGSNGATMVNNYDWTAPLSTIDFLRDIGKHFPVNRMLARDVVRTRLEDGISFTEFSYILLQSMDFLELYKQHGVKLQFGGSDQWGNLTGGVELIRRAVGGKAHAFSTPLVTKADGTKYGKTEGGALWLDPELMSPYAFYQFWLNVEDVKVGELLRIFTFLSREEIEDLDAQTAEKPFLRAAQKALADQVTSLVHGRGETEKIKAASAALFGGGDLHELSVPTLAAALREAGGAKVETVGTIVELMVAAGLAKSNGDARRTISEGGAYLNNTRVEDPEFVPGESDLIGGSWLVLRRGKKTLAGVEVG</sequence>
<comment type="function">
    <text evidence="11">Catalyzes the attachment of tyrosine to tRNA(Tyr) in a two-step reaction: tyrosine is first activated by ATP to form Tyr-AMP and then transferred to the acceptor end of tRNA(Tyr).</text>
</comment>
<evidence type="ECO:0000256" key="9">
    <source>
        <dbReference type="ARBA" id="ARBA00048248"/>
    </source>
</evidence>
<evidence type="ECO:0000313" key="15">
    <source>
        <dbReference type="Proteomes" id="UP000276542"/>
    </source>
</evidence>
<comment type="subunit">
    <text evidence="11">Homodimer.</text>
</comment>
<comment type="caution">
    <text evidence="11">Lacks conserved residue(s) required for the propagation of feature annotation.</text>
</comment>
<dbReference type="FunFam" id="1.10.240.10:FF:000001">
    <property type="entry name" value="Tyrosine--tRNA ligase"/>
    <property type="match status" value="1"/>
</dbReference>
<proteinExistence type="inferred from homology"/>
<protein>
    <recommendedName>
        <fullName evidence="11">Tyrosine--tRNA ligase</fullName>
        <ecNumber evidence="11">6.1.1.1</ecNumber>
    </recommendedName>
    <alternativeName>
        <fullName evidence="11">Tyrosyl-tRNA synthetase</fullName>
        <shortName evidence="11">TyrRS</shortName>
    </alternativeName>
</protein>
<dbReference type="PRINTS" id="PR01040">
    <property type="entry name" value="TRNASYNTHTYR"/>
</dbReference>
<evidence type="ECO:0000313" key="14">
    <source>
        <dbReference type="EMBL" id="RJS47308.1"/>
    </source>
</evidence>
<reference evidence="15" key="1">
    <citation type="submission" date="2018-09" db="EMBL/GenBank/DDBJ databases">
        <authorList>
            <person name="Zhu H."/>
        </authorList>
    </citation>
    <scope>NUCLEOTIDE SEQUENCE [LARGE SCALE GENOMIC DNA]</scope>
    <source>
        <strain evidence="15">K1W22B-1</strain>
    </source>
</reference>
<feature type="binding site" evidence="11">
    <location>
        <position position="256"/>
    </location>
    <ligand>
        <name>ATP</name>
        <dbReference type="ChEBI" id="CHEBI:30616"/>
    </ligand>
</feature>
<gene>
    <name evidence="11" type="primary">tyrS</name>
    <name evidence="14" type="ORF">D4739_14495</name>
</gene>
<comment type="similarity">
    <text evidence="10 11">Belongs to the class-I aminoacyl-tRNA synthetase family. TyrS type 1 subfamily.</text>
</comment>
<dbReference type="GO" id="GO:0042803">
    <property type="term" value="F:protein homodimerization activity"/>
    <property type="evidence" value="ECO:0007669"/>
    <property type="project" value="UniProtKB-ARBA"/>
</dbReference>
<evidence type="ECO:0000256" key="11">
    <source>
        <dbReference type="HAMAP-Rule" id="MF_02006"/>
    </source>
</evidence>
<feature type="binding site" evidence="11">
    <location>
        <position position="197"/>
    </location>
    <ligand>
        <name>L-tyrosine</name>
        <dbReference type="ChEBI" id="CHEBI:58315"/>
    </ligand>
</feature>
<evidence type="ECO:0000256" key="8">
    <source>
        <dbReference type="ARBA" id="ARBA00023146"/>
    </source>
</evidence>
<dbReference type="Pfam" id="PF00579">
    <property type="entry name" value="tRNA-synt_1b"/>
    <property type="match status" value="1"/>
</dbReference>
<dbReference type="SUPFAM" id="SSF55174">
    <property type="entry name" value="Alpha-L RNA-binding motif"/>
    <property type="match status" value="1"/>
</dbReference>
<comment type="caution">
    <text evidence="14">The sequence shown here is derived from an EMBL/GenBank/DDBJ whole genome shotgun (WGS) entry which is preliminary data.</text>
</comment>
<evidence type="ECO:0000256" key="7">
    <source>
        <dbReference type="ARBA" id="ARBA00022917"/>
    </source>
</evidence>
<dbReference type="InterPro" id="IPR024107">
    <property type="entry name" value="Tyr-tRNA-ligase_bac_1"/>
</dbReference>
<dbReference type="FunFam" id="3.40.50.620:FF:000008">
    <property type="entry name" value="Tyrosine--tRNA ligase"/>
    <property type="match status" value="1"/>
</dbReference>
<dbReference type="NCBIfam" id="TIGR00234">
    <property type="entry name" value="tyrS"/>
    <property type="match status" value="1"/>
</dbReference>
<keyword evidence="6 12" id="KW-0694">RNA-binding</keyword>
<dbReference type="PANTHER" id="PTHR11766:SF0">
    <property type="entry name" value="TYROSINE--TRNA LIGASE, MITOCHONDRIAL"/>
    <property type="match status" value="1"/>
</dbReference>
<evidence type="ECO:0000256" key="1">
    <source>
        <dbReference type="ARBA" id="ARBA00004496"/>
    </source>
</evidence>
<keyword evidence="8 11" id="KW-0030">Aminoacyl-tRNA synthetase</keyword>
<dbReference type="OrthoDB" id="9804243at2"/>
<dbReference type="EMBL" id="QYRP01000002">
    <property type="protein sequence ID" value="RJS47308.1"/>
    <property type="molecule type" value="Genomic_DNA"/>
</dbReference>
<keyword evidence="3 11" id="KW-0436">Ligase</keyword>
<dbReference type="CDD" id="cd00805">
    <property type="entry name" value="TyrRS_core"/>
    <property type="match status" value="1"/>
</dbReference>
<accession>A0A3A5HBN5</accession>
<keyword evidence="2 11" id="KW-0963">Cytoplasm</keyword>
<evidence type="ECO:0000256" key="3">
    <source>
        <dbReference type="ARBA" id="ARBA00022598"/>
    </source>
</evidence>
<comment type="subcellular location">
    <subcellularLocation>
        <location evidence="1 11">Cytoplasm</location>
    </subcellularLocation>
</comment>
<dbReference type="InterPro" id="IPR036986">
    <property type="entry name" value="S4_RNA-bd_sf"/>
</dbReference>
<dbReference type="InterPro" id="IPR024088">
    <property type="entry name" value="Tyr-tRNA-ligase_bac-type"/>
</dbReference>
<organism evidence="14 15">
    <name type="scientific">Nocardioides cavernaquae</name>
    <dbReference type="NCBI Taxonomy" id="2321396"/>
    <lineage>
        <taxon>Bacteria</taxon>
        <taxon>Bacillati</taxon>
        <taxon>Actinomycetota</taxon>
        <taxon>Actinomycetes</taxon>
        <taxon>Propionibacteriales</taxon>
        <taxon>Nocardioidaceae</taxon>
        <taxon>Nocardioides</taxon>
    </lineage>
</organism>
<feature type="domain" description="Tyrosine--tRNA ligase SYY-like C-terminal" evidence="13">
    <location>
        <begin position="375"/>
        <end position="435"/>
    </location>
</feature>
<keyword evidence="15" id="KW-1185">Reference proteome</keyword>
<comment type="catalytic activity">
    <reaction evidence="9 11">
        <text>tRNA(Tyr) + L-tyrosine + ATP = L-tyrosyl-tRNA(Tyr) + AMP + diphosphate + H(+)</text>
        <dbReference type="Rhea" id="RHEA:10220"/>
        <dbReference type="Rhea" id="RHEA-COMP:9706"/>
        <dbReference type="Rhea" id="RHEA-COMP:9707"/>
        <dbReference type="ChEBI" id="CHEBI:15378"/>
        <dbReference type="ChEBI" id="CHEBI:30616"/>
        <dbReference type="ChEBI" id="CHEBI:33019"/>
        <dbReference type="ChEBI" id="CHEBI:58315"/>
        <dbReference type="ChEBI" id="CHEBI:78442"/>
        <dbReference type="ChEBI" id="CHEBI:78536"/>
        <dbReference type="ChEBI" id="CHEBI:456215"/>
        <dbReference type="EC" id="6.1.1.1"/>
    </reaction>
</comment>
<keyword evidence="7 11" id="KW-0648">Protein biosynthesis</keyword>
<name>A0A3A5HBN5_9ACTN</name>
<dbReference type="GO" id="GO:0006437">
    <property type="term" value="P:tyrosyl-tRNA aminoacylation"/>
    <property type="evidence" value="ECO:0007669"/>
    <property type="project" value="UniProtKB-UniRule"/>
</dbReference>
<dbReference type="Gene3D" id="1.10.240.10">
    <property type="entry name" value="Tyrosyl-Transfer RNA Synthetase"/>
    <property type="match status" value="1"/>
</dbReference>
<dbReference type="Proteomes" id="UP000276542">
    <property type="component" value="Unassembled WGS sequence"/>
</dbReference>
<dbReference type="InterPro" id="IPR002307">
    <property type="entry name" value="Tyr-tRNA-ligase"/>
</dbReference>
<evidence type="ECO:0000256" key="5">
    <source>
        <dbReference type="ARBA" id="ARBA00022840"/>
    </source>
</evidence>
<dbReference type="InterPro" id="IPR054608">
    <property type="entry name" value="SYY-like_C"/>
</dbReference>
<dbReference type="PROSITE" id="PS50889">
    <property type="entry name" value="S4"/>
    <property type="match status" value="1"/>
</dbReference>
<evidence type="ECO:0000256" key="12">
    <source>
        <dbReference type="PROSITE-ProRule" id="PRU00182"/>
    </source>
</evidence>
<dbReference type="GO" id="GO:0005829">
    <property type="term" value="C:cytosol"/>
    <property type="evidence" value="ECO:0007669"/>
    <property type="project" value="TreeGrafter"/>
</dbReference>
<dbReference type="GO" id="GO:0003723">
    <property type="term" value="F:RNA binding"/>
    <property type="evidence" value="ECO:0007669"/>
    <property type="project" value="UniProtKB-KW"/>
</dbReference>
<dbReference type="HAMAP" id="MF_02006">
    <property type="entry name" value="Tyr_tRNA_synth_type1"/>
    <property type="match status" value="1"/>
</dbReference>
<feature type="binding site" evidence="11">
    <location>
        <position position="193"/>
    </location>
    <ligand>
        <name>L-tyrosine</name>
        <dbReference type="ChEBI" id="CHEBI:58315"/>
    </ligand>
</feature>
<dbReference type="Pfam" id="PF22421">
    <property type="entry name" value="SYY_C-terminal"/>
    <property type="match status" value="1"/>
</dbReference>
<evidence type="ECO:0000256" key="2">
    <source>
        <dbReference type="ARBA" id="ARBA00022490"/>
    </source>
</evidence>
<dbReference type="GO" id="GO:0004831">
    <property type="term" value="F:tyrosine-tRNA ligase activity"/>
    <property type="evidence" value="ECO:0007669"/>
    <property type="project" value="UniProtKB-UniRule"/>
</dbReference>
<evidence type="ECO:0000256" key="6">
    <source>
        <dbReference type="ARBA" id="ARBA00022884"/>
    </source>
</evidence>
<dbReference type="InterPro" id="IPR014729">
    <property type="entry name" value="Rossmann-like_a/b/a_fold"/>
</dbReference>
<dbReference type="AlphaFoldDB" id="A0A3A5HBN5"/>
<dbReference type="InterPro" id="IPR001412">
    <property type="entry name" value="aa-tRNA-synth_I_CS"/>
</dbReference>
<feature type="binding site" evidence="11">
    <location>
        <position position="54"/>
    </location>
    <ligand>
        <name>L-tyrosine</name>
        <dbReference type="ChEBI" id="CHEBI:58315"/>
    </ligand>
</feature>
<feature type="short sequence motif" description="'KMSKS' region" evidence="11">
    <location>
        <begin position="253"/>
        <end position="257"/>
    </location>
</feature>
<keyword evidence="5 11" id="KW-0067">ATP-binding</keyword>
<keyword evidence="4 11" id="KW-0547">Nucleotide-binding</keyword>
<dbReference type="PANTHER" id="PTHR11766">
    <property type="entry name" value="TYROSYL-TRNA SYNTHETASE"/>
    <property type="match status" value="1"/>
</dbReference>
<dbReference type="GO" id="GO:0005524">
    <property type="term" value="F:ATP binding"/>
    <property type="evidence" value="ECO:0007669"/>
    <property type="project" value="UniProtKB-UniRule"/>
</dbReference>
<evidence type="ECO:0000259" key="13">
    <source>
        <dbReference type="Pfam" id="PF22421"/>
    </source>
</evidence>
<dbReference type="Gene3D" id="3.10.290.10">
    <property type="entry name" value="RNA-binding S4 domain"/>
    <property type="match status" value="1"/>
</dbReference>